<dbReference type="InterPro" id="IPR019800">
    <property type="entry name" value="Glyco_hydro_3_AS"/>
</dbReference>
<dbReference type="InterPro" id="IPR017853">
    <property type="entry name" value="GH"/>
</dbReference>
<keyword evidence="9 12" id="KW-0119">Carbohydrate metabolism</keyword>
<evidence type="ECO:0000256" key="5">
    <source>
        <dbReference type="ARBA" id="ARBA00022801"/>
    </source>
</evidence>
<dbReference type="EMBL" id="JAADJF010000389">
    <property type="protein sequence ID" value="KAF4419078.1"/>
    <property type="molecule type" value="Genomic_DNA"/>
</dbReference>
<dbReference type="Gene3D" id="3.40.50.1700">
    <property type="entry name" value="Glycoside hydrolase family 3 C-terminal domain"/>
    <property type="match status" value="1"/>
</dbReference>
<dbReference type="SMART" id="SM00758">
    <property type="entry name" value="PA14"/>
    <property type="match status" value="1"/>
</dbReference>
<dbReference type="Gene3D" id="3.20.20.300">
    <property type="entry name" value="Glycoside hydrolase, family 3, N-terminal domain"/>
    <property type="match status" value="1"/>
</dbReference>
<dbReference type="InterPro" id="IPR037524">
    <property type="entry name" value="PA14/GLEYA"/>
</dbReference>
<evidence type="ECO:0000256" key="12">
    <source>
        <dbReference type="RuleBase" id="RU361161"/>
    </source>
</evidence>
<dbReference type="GO" id="GO:0030245">
    <property type="term" value="P:cellulose catabolic process"/>
    <property type="evidence" value="ECO:0007669"/>
    <property type="project" value="UniProtKB-UniPathway"/>
</dbReference>
<dbReference type="Pfam" id="PF04082">
    <property type="entry name" value="Fungal_trans"/>
    <property type="match status" value="1"/>
</dbReference>
<keyword evidence="7" id="KW-0325">Glycoprotein</keyword>
<dbReference type="InterPro" id="IPR026891">
    <property type="entry name" value="Fn3-like"/>
</dbReference>
<dbReference type="SUPFAM" id="SSF52279">
    <property type="entry name" value="Beta-D-glucan exohydrolase, C-terminal domain"/>
    <property type="match status" value="1"/>
</dbReference>
<dbReference type="GO" id="GO:0003677">
    <property type="term" value="F:DNA binding"/>
    <property type="evidence" value="ECO:0007669"/>
    <property type="project" value="InterPro"/>
</dbReference>
<dbReference type="InterPro" id="IPR007219">
    <property type="entry name" value="XnlR_reg_dom"/>
</dbReference>
<evidence type="ECO:0000256" key="2">
    <source>
        <dbReference type="ARBA" id="ARBA00004987"/>
    </source>
</evidence>
<dbReference type="GO" id="GO:0000981">
    <property type="term" value="F:DNA-binding transcription factor activity, RNA polymerase II-specific"/>
    <property type="evidence" value="ECO:0007669"/>
    <property type="project" value="InterPro"/>
</dbReference>
<comment type="caution">
    <text evidence="15">The sequence shown here is derived from an EMBL/GenBank/DDBJ whole genome shotgun (WGS) entry which is preliminary data.</text>
</comment>
<dbReference type="SUPFAM" id="SSF57701">
    <property type="entry name" value="Zn2/Cys6 DNA-binding domain"/>
    <property type="match status" value="1"/>
</dbReference>
<keyword evidence="11 12" id="KW-0624">Polysaccharide degradation</keyword>
<sequence length="1305" mass="143692">MSPFMSNERTDALDVDELLSKLTIDEKISLLAGNDFWHTTPLPQHGIPSIRVSDGPNGIRGTRVFDSVPSSCFPCGTALGATFDTDLLAEVGQLQGQEAKAKGAVVVLGPTMNIQRGPLGGRGFESFSEDPVLSGHLAGHYCRGLQQENIAATLKHFVCNDMEDERMAVNVMVTQRALREIYLLPFQLALSIGDPQAVMTAYNQVNGTHVSENKELLQGILRDEWKFDGLVMSDWFGTYSTTGAIDAGLDLEMPGTSRWRGRALSHAVMANKVTEAQLDDRVRNVLNLINYSKASGVPENAPEKQLNRPEDQALLRRASSQSIVLLKNDNSILPFTKSKTTAVIGPNAKIARFCGGGSASLLPYYSVSPYEGISAQCQQRTVFSQGATDHQMLPLIGNYLKTPQGQRGFTWKAFNEPATSVGREPVEERVLTDSNCFLMDYANPDLATVWYAQVEGIFTPDESGLYDFGLGVEGTGKLYIDDELIVSNFENQTRGETLFGSGTIEEKGEKVLTAGQEYRIRLEWGCAKTSKLPPFGPVGGKHGGWRLGCFKRIDPVQAIEDAVAAAKTVDQVVLVVGLNGELESEGTDRTHMDMSDSSNALVTRVLAANPNTAVVVQSGTPVGMPWINNASAVCHAWYGGNETGNAIADVIFGDVNPAGKLPLTIPARLQDNPTFFNHRSEAGRVLYGEDVYVGYRYYEKIDTKPLYPFGHGLSYSTFALKDLSVQVGATSNVTVQVSNTGSRSGSEVVQVYVAPPAKTSVQRPVKELKAFRKVHLEVGESKQITIDLDTVLCTSYWDEARNKWCSEAAPATSPTSRVVTRQACDVCRLRKRKCRFGTGGGIHWTNTALAPDPTTRCDNCEKSDSQCTFQMPSKARGPKRRTDYRYHYSIGSAFPGGGGDMPSASAIVNASSPLSPLPFSNPGSYVSEELEREPSIATTASPASCALPYPSDILLPRDLIRFILDDYLVHVYPLIPVIHRPSFKIDLDSNSDLHDESFLNLIISLCALTVSILPSRLQTYQDFSSPLPFRTRTEMVNHCHKLSQGFRDACYFDTVSHEKWASSFVLGVAFHQTGNTNQWRMLEVEAMQLLRLLEAHRVSSYTGLDAIEVQLRKKAFWLMFYGYVHQMHNLRNERLMFLDTMLSCELSLEDLMPAPVDDEYISSSGLLPCPEDIALASLTAGFNIHSRIFAAALRTPGSIPRQTCICRHLQGPQQRLASLRERLHHLKYMLDTVPPAYGLWSKKTYPTFSTSAATSASTEGEEAGNIQREAIRVNIHVTHLWLQSALLDQIDALVNFINLTELDYC</sequence>
<dbReference type="GO" id="GO:0008270">
    <property type="term" value="F:zinc ion binding"/>
    <property type="evidence" value="ECO:0007669"/>
    <property type="project" value="InterPro"/>
</dbReference>
<dbReference type="InterPro" id="IPR011658">
    <property type="entry name" value="PA14_dom"/>
</dbReference>
<feature type="domain" description="Zn(2)-C6 fungal-type" evidence="13">
    <location>
        <begin position="823"/>
        <end position="869"/>
    </location>
</feature>
<evidence type="ECO:0000256" key="7">
    <source>
        <dbReference type="ARBA" id="ARBA00023180"/>
    </source>
</evidence>
<evidence type="ECO:0000256" key="4">
    <source>
        <dbReference type="ARBA" id="ARBA00022723"/>
    </source>
</evidence>
<feature type="domain" description="PA14" evidence="14">
    <location>
        <begin position="404"/>
        <end position="563"/>
    </location>
</feature>
<keyword evidence="6" id="KW-0136">Cellulose degradation</keyword>
<dbReference type="PROSITE" id="PS51820">
    <property type="entry name" value="PA14"/>
    <property type="match status" value="1"/>
</dbReference>
<proteinExistence type="inferred from homology"/>
<comment type="similarity">
    <text evidence="3 12">Belongs to the glycosyl hydrolase 3 family.</text>
</comment>
<dbReference type="Gene3D" id="4.10.240.10">
    <property type="entry name" value="Zn(2)-C6 fungal-type DNA-binding domain"/>
    <property type="match status" value="1"/>
</dbReference>
<protein>
    <recommendedName>
        <fullName evidence="12">beta-glucosidase</fullName>
        <ecNumber evidence="12">3.2.1.21</ecNumber>
    </recommendedName>
</protein>
<dbReference type="Pfam" id="PF14310">
    <property type="entry name" value="Fn3-like"/>
    <property type="match status" value="1"/>
</dbReference>
<dbReference type="CDD" id="cd00067">
    <property type="entry name" value="GAL4"/>
    <property type="match status" value="1"/>
</dbReference>
<dbReference type="InterPro" id="IPR036881">
    <property type="entry name" value="Glyco_hydro_3_C_sf"/>
</dbReference>
<dbReference type="OrthoDB" id="47059at2759"/>
<dbReference type="PROSITE" id="PS00775">
    <property type="entry name" value="GLYCOSYL_HYDROL_F3"/>
    <property type="match status" value="1"/>
</dbReference>
<keyword evidence="16" id="KW-1185">Reference proteome</keyword>
<dbReference type="Pfam" id="PF01915">
    <property type="entry name" value="Glyco_hydro_3_C"/>
    <property type="match status" value="1"/>
</dbReference>
<dbReference type="SMART" id="SM00066">
    <property type="entry name" value="GAL4"/>
    <property type="match status" value="1"/>
</dbReference>
<dbReference type="InterPro" id="IPR013783">
    <property type="entry name" value="Ig-like_fold"/>
</dbReference>
<accession>A0A8H4JD52</accession>
<comment type="catalytic activity">
    <reaction evidence="1 12">
        <text>Hydrolysis of terminal, non-reducing beta-D-glucosyl residues with release of beta-D-glucose.</text>
        <dbReference type="EC" id="3.2.1.21"/>
    </reaction>
</comment>
<dbReference type="PANTHER" id="PTHR42715:SF27">
    <property type="entry name" value="BETA-GLUCOSIDASE-RELATED"/>
    <property type="match status" value="1"/>
</dbReference>
<dbReference type="GO" id="GO:0008422">
    <property type="term" value="F:beta-glucosidase activity"/>
    <property type="evidence" value="ECO:0007669"/>
    <property type="project" value="UniProtKB-EC"/>
</dbReference>
<dbReference type="PANTHER" id="PTHR42715">
    <property type="entry name" value="BETA-GLUCOSIDASE"/>
    <property type="match status" value="1"/>
</dbReference>
<evidence type="ECO:0000259" key="14">
    <source>
        <dbReference type="PROSITE" id="PS51820"/>
    </source>
</evidence>
<keyword evidence="8" id="KW-0539">Nucleus</keyword>
<dbReference type="FunFam" id="3.20.20.300:FF:000006">
    <property type="entry name" value="Beta-glucosidase H"/>
    <property type="match status" value="1"/>
</dbReference>
<keyword evidence="10 12" id="KW-0326">Glycosidase</keyword>
<dbReference type="EC" id="3.2.1.21" evidence="12"/>
<evidence type="ECO:0000256" key="8">
    <source>
        <dbReference type="ARBA" id="ARBA00023242"/>
    </source>
</evidence>
<dbReference type="Gene3D" id="2.60.40.10">
    <property type="entry name" value="Immunoglobulins"/>
    <property type="match status" value="1"/>
</dbReference>
<dbReference type="GO" id="GO:0006351">
    <property type="term" value="P:DNA-templated transcription"/>
    <property type="evidence" value="ECO:0007669"/>
    <property type="project" value="InterPro"/>
</dbReference>
<dbReference type="InterPro" id="IPR002772">
    <property type="entry name" value="Glyco_hydro_3_C"/>
</dbReference>
<dbReference type="PRINTS" id="PR00133">
    <property type="entry name" value="GLHYDRLASE3"/>
</dbReference>
<dbReference type="InterPro" id="IPR036864">
    <property type="entry name" value="Zn2-C6_fun-type_DNA-bd_sf"/>
</dbReference>
<name>A0A8H4JD52_9HYPO</name>
<evidence type="ECO:0000256" key="11">
    <source>
        <dbReference type="ARBA" id="ARBA00023326"/>
    </source>
</evidence>
<evidence type="ECO:0000256" key="6">
    <source>
        <dbReference type="ARBA" id="ARBA00023001"/>
    </source>
</evidence>
<organism evidence="15 16">
    <name type="scientific">Fusarium acutatum</name>
    <dbReference type="NCBI Taxonomy" id="78861"/>
    <lineage>
        <taxon>Eukaryota</taxon>
        <taxon>Fungi</taxon>
        <taxon>Dikarya</taxon>
        <taxon>Ascomycota</taxon>
        <taxon>Pezizomycotina</taxon>
        <taxon>Sordariomycetes</taxon>
        <taxon>Hypocreomycetidae</taxon>
        <taxon>Hypocreales</taxon>
        <taxon>Nectriaceae</taxon>
        <taxon>Fusarium</taxon>
        <taxon>Fusarium fujikuroi species complex</taxon>
    </lineage>
</organism>
<gene>
    <name evidence="15" type="ORF">FACUT_11608</name>
</gene>
<evidence type="ECO:0000256" key="10">
    <source>
        <dbReference type="ARBA" id="ARBA00023295"/>
    </source>
</evidence>
<evidence type="ECO:0000256" key="9">
    <source>
        <dbReference type="ARBA" id="ARBA00023277"/>
    </source>
</evidence>
<dbReference type="Proteomes" id="UP000536711">
    <property type="component" value="Unassembled WGS sequence"/>
</dbReference>
<dbReference type="SUPFAM" id="SSF51445">
    <property type="entry name" value="(Trans)glycosidases"/>
    <property type="match status" value="1"/>
</dbReference>
<dbReference type="FunFam" id="2.60.40.10:FF:000495">
    <property type="entry name" value="Periplasmic beta-glucosidase"/>
    <property type="match status" value="1"/>
</dbReference>
<dbReference type="SMART" id="SM01217">
    <property type="entry name" value="Fn3_like"/>
    <property type="match status" value="1"/>
</dbReference>
<evidence type="ECO:0000313" key="15">
    <source>
        <dbReference type="EMBL" id="KAF4419078.1"/>
    </source>
</evidence>
<dbReference type="Gene3D" id="2.60.120.260">
    <property type="entry name" value="Galactose-binding domain-like"/>
    <property type="match status" value="1"/>
</dbReference>
<reference evidence="15 16" key="1">
    <citation type="submission" date="2020-01" db="EMBL/GenBank/DDBJ databases">
        <title>Identification and distribution of gene clusters putatively required for synthesis of sphingolipid metabolism inhibitors in phylogenetically diverse species of the filamentous fungus Fusarium.</title>
        <authorList>
            <person name="Kim H.-S."/>
            <person name="Busman M."/>
            <person name="Brown D.W."/>
            <person name="Divon H."/>
            <person name="Uhlig S."/>
            <person name="Proctor R.H."/>
        </authorList>
    </citation>
    <scope>NUCLEOTIDE SEQUENCE [LARGE SCALE GENOMIC DNA]</scope>
    <source>
        <strain evidence="15 16">NRRL 13308</strain>
    </source>
</reference>
<dbReference type="InterPro" id="IPR001138">
    <property type="entry name" value="Zn2Cys6_DnaBD"/>
</dbReference>
<dbReference type="InterPro" id="IPR036962">
    <property type="entry name" value="Glyco_hydro_3_N_sf"/>
</dbReference>
<evidence type="ECO:0000256" key="3">
    <source>
        <dbReference type="ARBA" id="ARBA00005336"/>
    </source>
</evidence>
<evidence type="ECO:0000259" key="13">
    <source>
        <dbReference type="PROSITE" id="PS50048"/>
    </source>
</evidence>
<keyword evidence="5 12" id="KW-0378">Hydrolase</keyword>
<keyword evidence="4" id="KW-0479">Metal-binding</keyword>
<dbReference type="PROSITE" id="PS50048">
    <property type="entry name" value="ZN2_CY6_FUNGAL_2"/>
    <property type="match status" value="1"/>
</dbReference>
<comment type="pathway">
    <text evidence="2 12">Glycan metabolism; cellulose degradation.</text>
</comment>
<evidence type="ECO:0000313" key="16">
    <source>
        <dbReference type="Proteomes" id="UP000536711"/>
    </source>
</evidence>
<dbReference type="CDD" id="cd12148">
    <property type="entry name" value="fungal_TF_MHR"/>
    <property type="match status" value="1"/>
</dbReference>
<dbReference type="Pfam" id="PF00933">
    <property type="entry name" value="Glyco_hydro_3"/>
    <property type="match status" value="1"/>
</dbReference>
<dbReference type="Pfam" id="PF07691">
    <property type="entry name" value="PA14"/>
    <property type="match status" value="1"/>
</dbReference>
<evidence type="ECO:0000256" key="1">
    <source>
        <dbReference type="ARBA" id="ARBA00000448"/>
    </source>
</evidence>
<dbReference type="UniPathway" id="UPA00696"/>
<dbReference type="InterPro" id="IPR050288">
    <property type="entry name" value="Cellulose_deg_GH3"/>
</dbReference>
<dbReference type="InterPro" id="IPR001764">
    <property type="entry name" value="Glyco_hydro_3_N"/>
</dbReference>